<reference evidence="3" key="2">
    <citation type="submission" date="2015-01" db="EMBL/GenBank/DDBJ databases">
        <title>Evolutionary Origins and Diversification of the Mycorrhizal Mutualists.</title>
        <authorList>
            <consortium name="DOE Joint Genome Institute"/>
            <consortium name="Mycorrhizal Genomics Consortium"/>
            <person name="Kohler A."/>
            <person name="Kuo A."/>
            <person name="Nagy L.G."/>
            <person name="Floudas D."/>
            <person name="Copeland A."/>
            <person name="Barry K.W."/>
            <person name="Cichocki N."/>
            <person name="Veneault-Fourrey C."/>
            <person name="LaButti K."/>
            <person name="Lindquist E.A."/>
            <person name="Lipzen A."/>
            <person name="Lundell T."/>
            <person name="Morin E."/>
            <person name="Murat C."/>
            <person name="Riley R."/>
            <person name="Ohm R."/>
            <person name="Sun H."/>
            <person name="Tunlid A."/>
            <person name="Henrissat B."/>
            <person name="Grigoriev I.V."/>
            <person name="Hibbett D.S."/>
            <person name="Martin F."/>
        </authorList>
    </citation>
    <scope>NUCLEOTIDE SEQUENCE [LARGE SCALE GENOMIC DNA]</scope>
    <source>
        <strain evidence="3">LaAM-08-1</strain>
    </source>
</reference>
<proteinExistence type="predicted"/>
<dbReference type="EMBL" id="KN838675">
    <property type="protein sequence ID" value="KIJ98161.1"/>
    <property type="molecule type" value="Genomic_DNA"/>
</dbReference>
<feature type="region of interest" description="Disordered" evidence="1">
    <location>
        <begin position="1"/>
        <end position="22"/>
    </location>
</feature>
<dbReference type="HOGENOM" id="CLU_1129204_0_0_1"/>
<accession>A0A0C9XKP4</accession>
<protein>
    <submittedName>
        <fullName evidence="2">Uncharacterized protein</fullName>
    </submittedName>
</protein>
<evidence type="ECO:0000313" key="2">
    <source>
        <dbReference type="EMBL" id="KIJ98161.1"/>
    </source>
</evidence>
<feature type="compositionally biased region" description="Acidic residues" evidence="1">
    <location>
        <begin position="206"/>
        <end position="227"/>
    </location>
</feature>
<dbReference type="AlphaFoldDB" id="A0A0C9XKP4"/>
<dbReference type="Proteomes" id="UP000054477">
    <property type="component" value="Unassembled WGS sequence"/>
</dbReference>
<gene>
    <name evidence="2" type="ORF">K443DRAFT_9358</name>
</gene>
<name>A0A0C9XKP4_9AGAR</name>
<feature type="compositionally biased region" description="Acidic residues" evidence="1">
    <location>
        <begin position="184"/>
        <end position="196"/>
    </location>
</feature>
<evidence type="ECO:0000256" key="1">
    <source>
        <dbReference type="SAM" id="MobiDB-lite"/>
    </source>
</evidence>
<evidence type="ECO:0000313" key="3">
    <source>
        <dbReference type="Proteomes" id="UP000054477"/>
    </source>
</evidence>
<reference evidence="2 3" key="1">
    <citation type="submission" date="2014-04" db="EMBL/GenBank/DDBJ databases">
        <authorList>
            <consortium name="DOE Joint Genome Institute"/>
            <person name="Kuo A."/>
            <person name="Kohler A."/>
            <person name="Nagy L.G."/>
            <person name="Floudas D."/>
            <person name="Copeland A."/>
            <person name="Barry K.W."/>
            <person name="Cichocki N."/>
            <person name="Veneault-Fourrey C."/>
            <person name="LaButti K."/>
            <person name="Lindquist E.A."/>
            <person name="Lipzen A."/>
            <person name="Lundell T."/>
            <person name="Morin E."/>
            <person name="Murat C."/>
            <person name="Sun H."/>
            <person name="Tunlid A."/>
            <person name="Henrissat B."/>
            <person name="Grigoriev I.V."/>
            <person name="Hibbett D.S."/>
            <person name="Martin F."/>
            <person name="Nordberg H.P."/>
            <person name="Cantor M.N."/>
            <person name="Hua S.X."/>
        </authorList>
    </citation>
    <scope>NUCLEOTIDE SEQUENCE [LARGE SCALE GENOMIC DNA]</scope>
    <source>
        <strain evidence="2 3">LaAM-08-1</strain>
    </source>
</reference>
<keyword evidence="3" id="KW-1185">Reference proteome</keyword>
<feature type="region of interest" description="Disordered" evidence="1">
    <location>
        <begin position="152"/>
        <end position="246"/>
    </location>
</feature>
<organism evidence="2 3">
    <name type="scientific">Laccaria amethystina LaAM-08-1</name>
    <dbReference type="NCBI Taxonomy" id="1095629"/>
    <lineage>
        <taxon>Eukaryota</taxon>
        <taxon>Fungi</taxon>
        <taxon>Dikarya</taxon>
        <taxon>Basidiomycota</taxon>
        <taxon>Agaricomycotina</taxon>
        <taxon>Agaricomycetes</taxon>
        <taxon>Agaricomycetidae</taxon>
        <taxon>Agaricales</taxon>
        <taxon>Agaricineae</taxon>
        <taxon>Hydnangiaceae</taxon>
        <taxon>Laccaria</taxon>
    </lineage>
</organism>
<sequence>MAADNIYPNNFAQPHRPQREPAQRAAYLLGMGPMPPPRPQEVARHVVPSWDSAPKVHRGSETVLVQNNKIEGQSGHRPLNARESVSLAFSPPISNWRPSKYSSSPWTFPAPRYYRTGQLLDDDEDGGRLTIEFAEAVSITSVDQDLNDRMAGDRSEVVASTSAVPPVDPSDEQGMEGIHGPPCFDEDSSTIEEEDDDRGRWWTGSDLDDGDNDDDELGDDGDNDDNQENVVTFSPRKRSPTFAGQD</sequence>